<organism evidence="1">
    <name type="scientific">Pseudomonas fluorescens</name>
    <dbReference type="NCBI Taxonomy" id="294"/>
    <lineage>
        <taxon>Bacteria</taxon>
        <taxon>Pseudomonadati</taxon>
        <taxon>Pseudomonadota</taxon>
        <taxon>Gammaproteobacteria</taxon>
        <taxon>Pseudomonadales</taxon>
        <taxon>Pseudomonadaceae</taxon>
        <taxon>Pseudomonas</taxon>
    </lineage>
</organism>
<name>A0A5E6MP48_PSEFL</name>
<protein>
    <submittedName>
        <fullName evidence="1">Uncharacterized protein</fullName>
    </submittedName>
</protein>
<sequence length="41" mass="4735">MAISNLEKYRDDLNNLIREGGLVSMPVYLVTCTDLPFRCHH</sequence>
<accession>A0A5E6MP48</accession>
<proteinExistence type="predicted"/>
<dbReference type="EMBL" id="LR700641">
    <property type="protein sequence ID" value="VVM12960.1"/>
    <property type="molecule type" value="Genomic_DNA"/>
</dbReference>
<evidence type="ECO:0000313" key="1">
    <source>
        <dbReference type="EMBL" id="VVM12960.1"/>
    </source>
</evidence>
<reference evidence="1" key="1">
    <citation type="submission" date="2019-09" db="EMBL/GenBank/DDBJ databases">
        <authorList>
            <person name="Chandra G."/>
            <person name="Truman W A."/>
        </authorList>
    </citation>
    <scope>NUCLEOTIDE SEQUENCE</scope>
    <source>
        <strain evidence="1">PS683</strain>
    </source>
</reference>
<dbReference type="AlphaFoldDB" id="A0A5E6MP48"/>
<gene>
    <name evidence="1" type="ORF">PS683_01253</name>
</gene>